<dbReference type="Proteomes" id="UP001208689">
    <property type="component" value="Chromosome"/>
</dbReference>
<gene>
    <name evidence="2" type="ORF">NEF87_004428</name>
</gene>
<organism evidence="2 3">
    <name type="scientific">Candidatus Lokiarchaeum ossiferum</name>
    <dbReference type="NCBI Taxonomy" id="2951803"/>
    <lineage>
        <taxon>Archaea</taxon>
        <taxon>Promethearchaeati</taxon>
        <taxon>Promethearchaeota</taxon>
        <taxon>Promethearchaeia</taxon>
        <taxon>Promethearchaeales</taxon>
        <taxon>Promethearchaeaceae</taxon>
        <taxon>Candidatus Lokiarchaeum</taxon>
    </lineage>
</organism>
<feature type="transmembrane region" description="Helical" evidence="1">
    <location>
        <begin position="176"/>
        <end position="197"/>
    </location>
</feature>
<protein>
    <submittedName>
        <fullName evidence="2">Uncharacterized protein</fullName>
    </submittedName>
</protein>
<keyword evidence="1" id="KW-0812">Transmembrane</keyword>
<evidence type="ECO:0000313" key="2">
    <source>
        <dbReference type="EMBL" id="UYP48143.1"/>
    </source>
</evidence>
<sequence length="239" mass="27322">MVVSTPHIIMLAIVTGYIFFQYYFTIKLTLFLNLDQKAKSDKMVILGIFSLIFGDTIHIIYLYINYITDDIWLNGFGVVALIITSIFMSAYYLGLLFFTIYEYGSRKIELKHVIILLFFVVRVILSLLPQNNYAVESSSPTAVRNTSNVFFSIFGILTLLLFLSESQKRNLKADIIFKNVVIAGIISFACYIGHLILYPINPIFGMLMLPKSIAYNFEVYFIMKGIMSLREKKATSAKN</sequence>
<proteinExistence type="predicted"/>
<evidence type="ECO:0000313" key="3">
    <source>
        <dbReference type="Proteomes" id="UP001208689"/>
    </source>
</evidence>
<name>A0ABY6HX88_9ARCH</name>
<keyword evidence="3" id="KW-1185">Reference proteome</keyword>
<feature type="transmembrane region" description="Helical" evidence="1">
    <location>
        <begin position="44"/>
        <end position="64"/>
    </location>
</feature>
<keyword evidence="1" id="KW-0472">Membrane</keyword>
<feature type="transmembrane region" description="Helical" evidence="1">
    <location>
        <begin position="6"/>
        <end position="24"/>
    </location>
</feature>
<evidence type="ECO:0000256" key="1">
    <source>
        <dbReference type="SAM" id="Phobius"/>
    </source>
</evidence>
<feature type="transmembrane region" description="Helical" evidence="1">
    <location>
        <begin position="76"/>
        <end position="98"/>
    </location>
</feature>
<feature type="transmembrane region" description="Helical" evidence="1">
    <location>
        <begin position="203"/>
        <end position="223"/>
    </location>
</feature>
<dbReference type="EMBL" id="CP104013">
    <property type="protein sequence ID" value="UYP48143.1"/>
    <property type="molecule type" value="Genomic_DNA"/>
</dbReference>
<keyword evidence="1" id="KW-1133">Transmembrane helix</keyword>
<reference evidence="2" key="1">
    <citation type="submission" date="2022-09" db="EMBL/GenBank/DDBJ databases">
        <title>Actin cytoskeleton and complex cell architecture in an #Asgard archaeon.</title>
        <authorList>
            <person name="Ponce Toledo R.I."/>
            <person name="Schleper C."/>
            <person name="Rodrigues Oliveira T."/>
            <person name="Wollweber F."/>
            <person name="Xu J."/>
            <person name="Rittmann S."/>
            <person name="Klingl A."/>
            <person name="Pilhofer M."/>
        </authorList>
    </citation>
    <scope>NUCLEOTIDE SEQUENCE</scope>
    <source>
        <strain evidence="2">B-35</strain>
    </source>
</reference>
<feature type="transmembrane region" description="Helical" evidence="1">
    <location>
        <begin position="110"/>
        <end position="128"/>
    </location>
</feature>
<feature type="transmembrane region" description="Helical" evidence="1">
    <location>
        <begin position="148"/>
        <end position="164"/>
    </location>
</feature>
<accession>A0ABY6HX88</accession>